<accession>A0A1F6YSP0</accession>
<dbReference type="EMBL" id="MFWB01000008">
    <property type="protein sequence ID" value="OGJ09383.1"/>
    <property type="molecule type" value="Genomic_DNA"/>
</dbReference>
<comment type="caution">
    <text evidence="1">The sequence shown here is derived from an EMBL/GenBank/DDBJ whole genome shotgun (WGS) entry which is preliminary data.</text>
</comment>
<dbReference type="AlphaFoldDB" id="A0A1F6YSP0"/>
<protein>
    <submittedName>
        <fullName evidence="1">Uncharacterized protein</fullName>
    </submittedName>
</protein>
<evidence type="ECO:0000313" key="2">
    <source>
        <dbReference type="Proteomes" id="UP000177047"/>
    </source>
</evidence>
<organism evidence="1 2">
    <name type="scientific">Candidatus Nomurabacteria bacterium RIFOXYB1_FULL_39_16</name>
    <dbReference type="NCBI Taxonomy" id="1801803"/>
    <lineage>
        <taxon>Bacteria</taxon>
        <taxon>Candidatus Nomuraibacteriota</taxon>
    </lineage>
</organism>
<name>A0A1F6YSP0_9BACT</name>
<dbReference type="STRING" id="1801803.A2356_00840"/>
<sequence>MVAVTVNVVRKGGDDDFLLPLILRGLGEERAGWSFPATFERRGRAVVHETGIAPPVSTIGLWHDRLFSFSPVMPGARKEQNSLFFRRLVFGL</sequence>
<proteinExistence type="predicted"/>
<reference evidence="1 2" key="1">
    <citation type="journal article" date="2016" name="Nat. Commun.">
        <title>Thousands of microbial genomes shed light on interconnected biogeochemical processes in an aquifer system.</title>
        <authorList>
            <person name="Anantharaman K."/>
            <person name="Brown C.T."/>
            <person name="Hug L.A."/>
            <person name="Sharon I."/>
            <person name="Castelle C.J."/>
            <person name="Probst A.J."/>
            <person name="Thomas B.C."/>
            <person name="Singh A."/>
            <person name="Wilkins M.J."/>
            <person name="Karaoz U."/>
            <person name="Brodie E.L."/>
            <person name="Williams K.H."/>
            <person name="Hubbard S.S."/>
            <person name="Banfield J.F."/>
        </authorList>
    </citation>
    <scope>NUCLEOTIDE SEQUENCE [LARGE SCALE GENOMIC DNA]</scope>
</reference>
<evidence type="ECO:0000313" key="1">
    <source>
        <dbReference type="EMBL" id="OGJ09383.1"/>
    </source>
</evidence>
<dbReference type="Proteomes" id="UP000177047">
    <property type="component" value="Unassembled WGS sequence"/>
</dbReference>
<gene>
    <name evidence="1" type="ORF">A2356_00840</name>
</gene>